<dbReference type="PANTHER" id="PTHR43070:SF5">
    <property type="entry name" value="HOMOSERINE DEHYDROGENASE"/>
    <property type="match status" value="1"/>
</dbReference>
<dbReference type="InterPro" id="IPR011147">
    <property type="entry name" value="Bifunc_Aspkin/hSer_DH"/>
</dbReference>
<evidence type="ECO:0000256" key="3">
    <source>
        <dbReference type="ARBA" id="ARBA00005062"/>
    </source>
</evidence>
<dbReference type="Pfam" id="PF03447">
    <property type="entry name" value="NAD_binding_3"/>
    <property type="match status" value="1"/>
</dbReference>
<dbReference type="EMBL" id="JAPQKI010000009">
    <property type="protein sequence ID" value="KAJ5089915.1"/>
    <property type="molecule type" value="Genomic_DNA"/>
</dbReference>
<name>A0A9W9EY26_9EURO</name>
<protein>
    <recommendedName>
        <fullName evidence="6">Homoserine dehydrogenase</fullName>
        <ecNumber evidence="5">1.1.1.3</ecNumber>
    </recommendedName>
</protein>
<evidence type="ECO:0000256" key="6">
    <source>
        <dbReference type="ARBA" id="ARBA00013376"/>
    </source>
</evidence>
<keyword evidence="7" id="KW-0028">Amino-acid biosynthesis</keyword>
<reference evidence="16" key="1">
    <citation type="submission" date="2022-11" db="EMBL/GenBank/DDBJ databases">
        <authorList>
            <person name="Petersen C."/>
        </authorList>
    </citation>
    <scope>NUCLEOTIDE SEQUENCE</scope>
    <source>
        <strain evidence="16">IBT 30761</strain>
    </source>
</reference>
<dbReference type="Gene3D" id="3.40.50.720">
    <property type="entry name" value="NAD(P)-binding Rossmann-like Domain"/>
    <property type="match status" value="1"/>
</dbReference>
<evidence type="ECO:0000256" key="5">
    <source>
        <dbReference type="ARBA" id="ARBA00013213"/>
    </source>
</evidence>
<dbReference type="AlphaFoldDB" id="A0A9W9EY26"/>
<evidence type="ECO:0000256" key="8">
    <source>
        <dbReference type="ARBA" id="ARBA00022697"/>
    </source>
</evidence>
<evidence type="ECO:0000313" key="16">
    <source>
        <dbReference type="EMBL" id="KAJ5089915.1"/>
    </source>
</evidence>
<dbReference type="EC" id="1.1.1.3" evidence="5"/>
<dbReference type="PANTHER" id="PTHR43070">
    <property type="match status" value="1"/>
</dbReference>
<evidence type="ECO:0000256" key="2">
    <source>
        <dbReference type="ARBA" id="ARBA00005056"/>
    </source>
</evidence>
<dbReference type="InterPro" id="IPR036291">
    <property type="entry name" value="NAD(P)-bd_dom_sf"/>
</dbReference>
<comment type="cofactor">
    <cofactor evidence="1">
        <name>a metal cation</name>
        <dbReference type="ChEBI" id="CHEBI:25213"/>
    </cofactor>
</comment>
<dbReference type="FunFam" id="3.30.360.10:FF:000006">
    <property type="entry name" value="Bifunctional aspartokinase/homoserine dehydrogenase"/>
    <property type="match status" value="1"/>
</dbReference>
<dbReference type="Proteomes" id="UP001149074">
    <property type="component" value="Unassembled WGS sequence"/>
</dbReference>
<dbReference type="Gene3D" id="3.30.360.10">
    <property type="entry name" value="Dihydrodipicolinate Reductase, domain 2"/>
    <property type="match status" value="1"/>
</dbReference>
<reference evidence="16" key="2">
    <citation type="journal article" date="2023" name="IMA Fungus">
        <title>Comparative genomic study of the Penicillium genus elucidates a diverse pangenome and 15 lateral gene transfer events.</title>
        <authorList>
            <person name="Petersen C."/>
            <person name="Sorensen T."/>
            <person name="Nielsen M.R."/>
            <person name="Sondergaard T.E."/>
            <person name="Sorensen J.L."/>
            <person name="Fitzpatrick D.A."/>
            <person name="Frisvad J.C."/>
            <person name="Nielsen K.L."/>
        </authorList>
    </citation>
    <scope>NUCLEOTIDE SEQUENCE</scope>
    <source>
        <strain evidence="16">IBT 30761</strain>
    </source>
</reference>
<comment type="similarity">
    <text evidence="4">Belongs to the homoserine dehydrogenase family.</text>
</comment>
<evidence type="ECO:0000256" key="12">
    <source>
        <dbReference type="ARBA" id="ARBA00048841"/>
    </source>
</evidence>
<comment type="catalytic activity">
    <reaction evidence="12">
        <text>L-homoserine + NADP(+) = L-aspartate 4-semialdehyde + NADPH + H(+)</text>
        <dbReference type="Rhea" id="RHEA:15761"/>
        <dbReference type="ChEBI" id="CHEBI:15378"/>
        <dbReference type="ChEBI" id="CHEBI:57476"/>
        <dbReference type="ChEBI" id="CHEBI:57783"/>
        <dbReference type="ChEBI" id="CHEBI:58349"/>
        <dbReference type="ChEBI" id="CHEBI:537519"/>
        <dbReference type="EC" id="1.1.1.3"/>
    </reaction>
    <physiologicalReaction direction="right-to-left" evidence="12">
        <dbReference type="Rhea" id="RHEA:15763"/>
    </physiologicalReaction>
</comment>
<comment type="pathway">
    <text evidence="2">Amino-acid biosynthesis; L-threonine biosynthesis; L-threonine from L-aspartate: step 3/5.</text>
</comment>
<evidence type="ECO:0000256" key="10">
    <source>
        <dbReference type="ARBA" id="ARBA00023002"/>
    </source>
</evidence>
<dbReference type="OrthoDB" id="67851at2759"/>
<dbReference type="GO" id="GO:0004412">
    <property type="term" value="F:homoserine dehydrogenase activity"/>
    <property type="evidence" value="ECO:0007669"/>
    <property type="project" value="UniProtKB-EC"/>
</dbReference>
<dbReference type="GO" id="GO:0009090">
    <property type="term" value="P:homoserine biosynthetic process"/>
    <property type="evidence" value="ECO:0007669"/>
    <property type="project" value="TreeGrafter"/>
</dbReference>
<dbReference type="InterPro" id="IPR005106">
    <property type="entry name" value="Asp/hSer_DH_NAD-bd"/>
</dbReference>
<evidence type="ECO:0000256" key="7">
    <source>
        <dbReference type="ARBA" id="ARBA00022605"/>
    </source>
</evidence>
<dbReference type="SUPFAM" id="SSF55347">
    <property type="entry name" value="Glyceraldehyde-3-phosphate dehydrogenase-like, C-terminal domain"/>
    <property type="match status" value="1"/>
</dbReference>
<evidence type="ECO:0000259" key="14">
    <source>
        <dbReference type="Pfam" id="PF00742"/>
    </source>
</evidence>
<feature type="domain" description="Homoserine dehydrogenase catalytic" evidence="14">
    <location>
        <begin position="163"/>
        <end position="370"/>
    </location>
</feature>
<evidence type="ECO:0000313" key="17">
    <source>
        <dbReference type="Proteomes" id="UP001149074"/>
    </source>
</evidence>
<comment type="function">
    <text evidence="13">Catalyzes the conversion of L-aspartate-beta-semialdehyde (L-Asa) to L-homoserine (L-Hse), the third step in the biosynthesis of amino acids that derive from aspartate (the aspartate family of amino acids), including methioinine and threonine, the latter of which is a precursor to isoleucine; production of homoserine leads to a branch-point in the pathway as it can either be O-phosphorylated for processing to threonine, or O-acylated for processing to methionine.</text>
</comment>
<evidence type="ECO:0000256" key="11">
    <source>
        <dbReference type="ARBA" id="ARBA00023167"/>
    </source>
</evidence>
<accession>A0A9W9EY26</accession>
<keyword evidence="10" id="KW-0560">Oxidoreductase</keyword>
<evidence type="ECO:0000256" key="4">
    <source>
        <dbReference type="ARBA" id="ARBA00006753"/>
    </source>
</evidence>
<dbReference type="InterPro" id="IPR001342">
    <property type="entry name" value="HDH_cat"/>
</dbReference>
<comment type="pathway">
    <text evidence="3">Amino-acid biosynthesis; L-methionine biosynthesis via de novo pathway; L-homoserine from L-aspartate: step 3/3.</text>
</comment>
<proteinExistence type="inferred from homology"/>
<dbReference type="GeneID" id="81360070"/>
<evidence type="ECO:0000259" key="15">
    <source>
        <dbReference type="Pfam" id="PF03447"/>
    </source>
</evidence>
<keyword evidence="8" id="KW-0791">Threonine biosynthesis</keyword>
<feature type="domain" description="Aspartate/homoserine dehydrogenase NAD-binding" evidence="15">
    <location>
        <begin position="18"/>
        <end position="153"/>
    </location>
</feature>
<organism evidence="16 17">
    <name type="scientific">Penicillium argentinense</name>
    <dbReference type="NCBI Taxonomy" id="1131581"/>
    <lineage>
        <taxon>Eukaryota</taxon>
        <taxon>Fungi</taxon>
        <taxon>Dikarya</taxon>
        <taxon>Ascomycota</taxon>
        <taxon>Pezizomycotina</taxon>
        <taxon>Eurotiomycetes</taxon>
        <taxon>Eurotiomycetidae</taxon>
        <taxon>Eurotiales</taxon>
        <taxon>Aspergillaceae</taxon>
        <taxon>Penicillium</taxon>
    </lineage>
</organism>
<keyword evidence="11" id="KW-0486">Methionine biosynthesis</keyword>
<evidence type="ECO:0000256" key="9">
    <source>
        <dbReference type="ARBA" id="ARBA00022857"/>
    </source>
</evidence>
<dbReference type="GO" id="GO:0050661">
    <property type="term" value="F:NADP binding"/>
    <property type="evidence" value="ECO:0007669"/>
    <property type="project" value="InterPro"/>
</dbReference>
<dbReference type="SUPFAM" id="SSF51735">
    <property type="entry name" value="NAD(P)-binding Rossmann-fold domains"/>
    <property type="match status" value="1"/>
</dbReference>
<comment type="caution">
    <text evidence="16">The sequence shown here is derived from an EMBL/GenBank/DDBJ whole genome shotgun (WGS) entry which is preliminary data.</text>
</comment>
<gene>
    <name evidence="16" type="ORF">N7532_008599</name>
</gene>
<dbReference type="GO" id="GO:0009088">
    <property type="term" value="P:threonine biosynthetic process"/>
    <property type="evidence" value="ECO:0007669"/>
    <property type="project" value="UniProtKB-KW"/>
</dbReference>
<keyword evidence="9" id="KW-0521">NADP</keyword>
<evidence type="ECO:0000256" key="13">
    <source>
        <dbReference type="ARBA" id="ARBA00059589"/>
    </source>
</evidence>
<dbReference type="RefSeq" id="XP_056471897.1">
    <property type="nucleotide sequence ID" value="XM_056621091.1"/>
</dbReference>
<sequence>MGGPHKITTEPIYIGIVGVGVVGNSFLRELAVRMPKPPRLILLARSSQALLASTPAYSPCIPISNWENAFSDPSLTRLEKGLSPREIADYLASAPGRVILVDNTSDLSLAQAYPTFPKQGISVVTPNKKAFSQDLSLWSDIFASATQGNSLVHHQCTVGGTLPVLSTLRDLITAGDEILHVEGVLSGTLSLLFGTYMPDPETSDAKWSSLVAHAREAGETEPDPRGDLNGLDFARKLTIIARVIGLDVANAESFPVESLIPEELRSLPSSAKGVEQFMSEQPRFDAQMEEAKDKAHVLGKVLRYIGSIDVPTKTIKVRLQQVDKGTPIAGLQGSQFVSIYTKRRGEAPLIFQRGGGGGDITAHGLATNLLKMIEKFHK</sequence>
<dbReference type="Pfam" id="PF00742">
    <property type="entry name" value="Homoserine_dh"/>
    <property type="match status" value="1"/>
</dbReference>
<dbReference type="GO" id="GO:0009086">
    <property type="term" value="P:methionine biosynthetic process"/>
    <property type="evidence" value="ECO:0007669"/>
    <property type="project" value="UniProtKB-KW"/>
</dbReference>
<evidence type="ECO:0000256" key="1">
    <source>
        <dbReference type="ARBA" id="ARBA00001920"/>
    </source>
</evidence>
<keyword evidence="17" id="KW-1185">Reference proteome</keyword>